<reference evidence="1 2" key="1">
    <citation type="journal article" date="2024" name="Ann. Entomol. Soc. Am.">
        <title>Genomic analyses of the southern and eastern yellowjacket wasps (Hymenoptera: Vespidae) reveal evolutionary signatures of social life.</title>
        <authorList>
            <person name="Catto M.A."/>
            <person name="Caine P.B."/>
            <person name="Orr S.E."/>
            <person name="Hunt B.G."/>
            <person name="Goodisman M.A.D."/>
        </authorList>
    </citation>
    <scope>NUCLEOTIDE SEQUENCE [LARGE SCALE GENOMIC DNA]</scope>
    <source>
        <strain evidence="1">233</strain>
        <tissue evidence="1">Head and thorax</tissue>
    </source>
</reference>
<proteinExistence type="predicted"/>
<organism evidence="1 2">
    <name type="scientific">Vespula squamosa</name>
    <name type="common">Southern yellow jacket</name>
    <name type="synonym">Wasp</name>
    <dbReference type="NCBI Taxonomy" id="30214"/>
    <lineage>
        <taxon>Eukaryota</taxon>
        <taxon>Metazoa</taxon>
        <taxon>Ecdysozoa</taxon>
        <taxon>Arthropoda</taxon>
        <taxon>Hexapoda</taxon>
        <taxon>Insecta</taxon>
        <taxon>Pterygota</taxon>
        <taxon>Neoptera</taxon>
        <taxon>Endopterygota</taxon>
        <taxon>Hymenoptera</taxon>
        <taxon>Apocrita</taxon>
        <taxon>Aculeata</taxon>
        <taxon>Vespoidea</taxon>
        <taxon>Vespidae</taxon>
        <taxon>Vespinae</taxon>
        <taxon>Vespula</taxon>
    </lineage>
</organism>
<dbReference type="AlphaFoldDB" id="A0ABD2AF34"/>
<accession>A0ABD2AF34</accession>
<feature type="non-terminal residue" evidence="1">
    <location>
        <position position="1"/>
    </location>
</feature>
<dbReference type="Proteomes" id="UP001607302">
    <property type="component" value="Unassembled WGS sequence"/>
</dbReference>
<name>A0ABD2AF34_VESSQ</name>
<dbReference type="EMBL" id="JAUDFV010000151">
    <property type="protein sequence ID" value="KAL2718912.1"/>
    <property type="molecule type" value="Genomic_DNA"/>
</dbReference>
<gene>
    <name evidence="1" type="ORF">V1478_011331</name>
</gene>
<protein>
    <submittedName>
        <fullName evidence="1">Uncharacterized protein</fullName>
    </submittedName>
</protein>
<evidence type="ECO:0000313" key="1">
    <source>
        <dbReference type="EMBL" id="KAL2718912.1"/>
    </source>
</evidence>
<evidence type="ECO:0000313" key="2">
    <source>
        <dbReference type="Proteomes" id="UP001607302"/>
    </source>
</evidence>
<keyword evidence="2" id="KW-1185">Reference proteome</keyword>
<sequence>STTRTITNLQKNCTNSWKLIEDRTRNDNAKDTTFEGYSFERSFDLYVRIGSSEDQGSFPCNKNVVELPEKHLHVRHYAYGSNCRIRVLAILLHYRYRVREQGTTGRYGSVPSFGIPHTGPMCLALSRRPVASGFPSVDTTEKLGSRSRKLAN</sequence>
<comment type="caution">
    <text evidence="1">The sequence shown here is derived from an EMBL/GenBank/DDBJ whole genome shotgun (WGS) entry which is preliminary data.</text>
</comment>